<proteinExistence type="predicted"/>
<sequence>MRVGHAHGHSTRFAGAPRNNNDHGSRITLPPSEPVICPIRVGNHASYADPYIHFQTTFTVIVV</sequence>
<protein>
    <submittedName>
        <fullName evidence="2">Uncharacterized protein</fullName>
    </submittedName>
</protein>
<dbReference type="EMBL" id="WTXG01000016">
    <property type="protein sequence ID" value="KAI0301058.1"/>
    <property type="molecule type" value="Genomic_DNA"/>
</dbReference>
<feature type="region of interest" description="Disordered" evidence="1">
    <location>
        <begin position="1"/>
        <end position="29"/>
    </location>
</feature>
<evidence type="ECO:0000313" key="3">
    <source>
        <dbReference type="Proteomes" id="UP001203297"/>
    </source>
</evidence>
<evidence type="ECO:0000256" key="1">
    <source>
        <dbReference type="SAM" id="MobiDB-lite"/>
    </source>
</evidence>
<keyword evidence="3" id="KW-1185">Reference proteome</keyword>
<name>A0AAD4M3Z0_9AGAM</name>
<feature type="non-terminal residue" evidence="2">
    <location>
        <position position="63"/>
    </location>
</feature>
<dbReference type="AlphaFoldDB" id="A0AAD4M3Z0"/>
<evidence type="ECO:0000313" key="2">
    <source>
        <dbReference type="EMBL" id="KAI0301058.1"/>
    </source>
</evidence>
<reference evidence="2" key="1">
    <citation type="journal article" date="2022" name="New Phytol.">
        <title>Evolutionary transition to the ectomycorrhizal habit in the genomes of a hyperdiverse lineage of mushroom-forming fungi.</title>
        <authorList>
            <person name="Looney B."/>
            <person name="Miyauchi S."/>
            <person name="Morin E."/>
            <person name="Drula E."/>
            <person name="Courty P.E."/>
            <person name="Kohler A."/>
            <person name="Kuo A."/>
            <person name="LaButti K."/>
            <person name="Pangilinan J."/>
            <person name="Lipzen A."/>
            <person name="Riley R."/>
            <person name="Andreopoulos W."/>
            <person name="He G."/>
            <person name="Johnson J."/>
            <person name="Nolan M."/>
            <person name="Tritt A."/>
            <person name="Barry K.W."/>
            <person name="Grigoriev I.V."/>
            <person name="Nagy L.G."/>
            <person name="Hibbett D."/>
            <person name="Henrissat B."/>
            <person name="Matheny P.B."/>
            <person name="Labbe J."/>
            <person name="Martin F.M."/>
        </authorList>
    </citation>
    <scope>NUCLEOTIDE SEQUENCE</scope>
    <source>
        <strain evidence="2">BPL690</strain>
    </source>
</reference>
<organism evidence="2 3">
    <name type="scientific">Multifurca ochricompacta</name>
    <dbReference type="NCBI Taxonomy" id="376703"/>
    <lineage>
        <taxon>Eukaryota</taxon>
        <taxon>Fungi</taxon>
        <taxon>Dikarya</taxon>
        <taxon>Basidiomycota</taxon>
        <taxon>Agaricomycotina</taxon>
        <taxon>Agaricomycetes</taxon>
        <taxon>Russulales</taxon>
        <taxon>Russulaceae</taxon>
        <taxon>Multifurca</taxon>
    </lineage>
</organism>
<gene>
    <name evidence="2" type="ORF">B0F90DRAFT_1721360</name>
</gene>
<dbReference type="Proteomes" id="UP001203297">
    <property type="component" value="Unassembled WGS sequence"/>
</dbReference>
<comment type="caution">
    <text evidence="2">The sequence shown here is derived from an EMBL/GenBank/DDBJ whole genome shotgun (WGS) entry which is preliminary data.</text>
</comment>
<feature type="compositionally biased region" description="Basic residues" evidence="1">
    <location>
        <begin position="1"/>
        <end position="10"/>
    </location>
</feature>
<accession>A0AAD4M3Z0</accession>